<reference evidence="1 2" key="1">
    <citation type="submission" date="2019-03" db="EMBL/GenBank/DDBJ databases">
        <title>Genomic Encyclopedia of Type Strains, Phase IV (KMG-IV): sequencing the most valuable type-strain genomes for metagenomic binning, comparative biology and taxonomic classification.</title>
        <authorList>
            <person name="Goeker M."/>
        </authorList>
    </citation>
    <scope>NUCLEOTIDE SEQUENCE [LARGE SCALE GENOMIC DNA]</scope>
    <source>
        <strain evidence="1 2">DSM 100013</strain>
    </source>
</reference>
<evidence type="ECO:0000313" key="2">
    <source>
        <dbReference type="Proteomes" id="UP000295504"/>
    </source>
</evidence>
<dbReference type="RefSeq" id="WP_132848912.1">
    <property type="nucleotide sequence ID" value="NZ_CP058648.1"/>
</dbReference>
<dbReference type="AlphaFoldDB" id="A0A4R2TER9"/>
<protein>
    <submittedName>
        <fullName evidence="1">Uncharacterized protein</fullName>
    </submittedName>
</protein>
<comment type="caution">
    <text evidence="1">The sequence shown here is derived from an EMBL/GenBank/DDBJ whole genome shotgun (WGS) entry which is preliminary data.</text>
</comment>
<organism evidence="1 2">
    <name type="scientific">Serpentinicella alkaliphila</name>
    <dbReference type="NCBI Taxonomy" id="1734049"/>
    <lineage>
        <taxon>Bacteria</taxon>
        <taxon>Bacillati</taxon>
        <taxon>Bacillota</taxon>
        <taxon>Clostridia</taxon>
        <taxon>Peptostreptococcales</taxon>
        <taxon>Natronincolaceae</taxon>
        <taxon>Serpentinicella</taxon>
    </lineage>
</organism>
<proteinExistence type="predicted"/>
<dbReference type="Proteomes" id="UP000295504">
    <property type="component" value="Unassembled WGS sequence"/>
</dbReference>
<gene>
    <name evidence="1" type="ORF">EDD79_102637</name>
</gene>
<sequence>MSFVMVGDTVYDSKEILKDIKNEFEFQEIKDLTSSSKRDDTLVYQIYLDANVLKDEIESDMDVEGIDDSELVEELLTSCDEQIMLIEDFIPEDFIGYAYTYNYDKDMDILKAVFIAADKKLGESKLKEIAERILKSLD</sequence>
<keyword evidence="2" id="KW-1185">Reference proteome</keyword>
<accession>A0A4R2TER9</accession>
<dbReference type="OrthoDB" id="1755920at2"/>
<dbReference type="EMBL" id="SLYC01000026">
    <property type="protein sequence ID" value="TCQ01571.1"/>
    <property type="molecule type" value="Genomic_DNA"/>
</dbReference>
<evidence type="ECO:0000313" key="1">
    <source>
        <dbReference type="EMBL" id="TCQ01571.1"/>
    </source>
</evidence>
<name>A0A4R2TER9_9FIRM</name>